<evidence type="ECO:0000256" key="1">
    <source>
        <dbReference type="ARBA" id="ARBA00008005"/>
    </source>
</evidence>
<comment type="caution">
    <text evidence="4">The sequence shown here is derived from an EMBL/GenBank/DDBJ whole genome shotgun (WGS) entry which is preliminary data.</text>
</comment>
<dbReference type="InterPro" id="IPR035089">
    <property type="entry name" value="Phage_sheath_subtilisin"/>
</dbReference>
<dbReference type="PANTHER" id="PTHR35861:SF1">
    <property type="entry name" value="PHAGE TAIL SHEATH PROTEIN"/>
    <property type="match status" value="1"/>
</dbReference>
<evidence type="ECO:0000259" key="2">
    <source>
        <dbReference type="Pfam" id="PF04984"/>
    </source>
</evidence>
<dbReference type="Pfam" id="PF04984">
    <property type="entry name" value="Phage_sheath_1"/>
    <property type="match status" value="1"/>
</dbReference>
<proteinExistence type="inferred from homology"/>
<dbReference type="RefSeq" id="WP_059236435.1">
    <property type="nucleotide sequence ID" value="NZ_BBVE01000025.1"/>
</dbReference>
<evidence type="ECO:0000313" key="5">
    <source>
        <dbReference type="Proteomes" id="UP000240382"/>
    </source>
</evidence>
<dbReference type="EMBL" id="PYQT01000009">
    <property type="protein sequence ID" value="PSY42383.1"/>
    <property type="molecule type" value="Genomic_DNA"/>
</dbReference>
<dbReference type="Gene3D" id="3.40.50.11780">
    <property type="match status" value="1"/>
</dbReference>
<keyword evidence="5" id="KW-1185">Reference proteome</keyword>
<reference evidence="4 5" key="1">
    <citation type="submission" date="2018-03" db="EMBL/GenBank/DDBJ databases">
        <title>Whole Genome Sequencing of Escherichia coli isolates from wildlife.</title>
        <authorList>
            <person name="Whitehouse C.A."/>
            <person name="Lacher D.W."/>
            <person name="Mammel M.K."/>
            <person name="Barnaba T."/>
            <person name="Lorch J.M."/>
        </authorList>
    </citation>
    <scope>NUCLEOTIDE SEQUENCE [LARGE SCALE GENOMIC DNA]</scope>
    <source>
        <strain evidence="4 5">20507-2</strain>
    </source>
</reference>
<dbReference type="Proteomes" id="UP000240382">
    <property type="component" value="Unassembled WGS sequence"/>
</dbReference>
<name>A0ABX5HJJ8_ESCAL</name>
<dbReference type="Pfam" id="PF17482">
    <property type="entry name" value="Phage_sheath_1C"/>
    <property type="match status" value="1"/>
</dbReference>
<evidence type="ECO:0000313" key="4">
    <source>
        <dbReference type="EMBL" id="PSY42383.1"/>
    </source>
</evidence>
<evidence type="ECO:0000259" key="3">
    <source>
        <dbReference type="Pfam" id="PF17482"/>
    </source>
</evidence>
<dbReference type="InterPro" id="IPR052042">
    <property type="entry name" value="Tail_sheath_structural"/>
</dbReference>
<dbReference type="InterPro" id="IPR020287">
    <property type="entry name" value="Tail_sheath_C"/>
</dbReference>
<dbReference type="PANTHER" id="PTHR35861">
    <property type="match status" value="1"/>
</dbReference>
<gene>
    <name evidence="4" type="ORF">C7B09_10210</name>
</gene>
<sequence>MAANYLHGVETIEIETGPRPVKAVKSAVIALIGTAPCGPVNQPTLCLSESDAAQFGSTQANFTIPQALKAIYDHGAGTVVVINVLDPVKHGLHITNETITFNSDDKAKLTHPGVSSVTLRASISSTTYKNTSYSVNAADGVITRTGTEIAAGAKVYATYTYVDPTKVTAADIIGAVNTAGDRTGMRLLQDTYNLYGFYAKILLAPVFCTQKSVTTELIAQAEKLGAITYIDAPIGTTFQQVLAGRGSQGAINFNTSSDRARLCYPHVKVYDGITNQEILEPLSSRAAGLRAKVDLEKGFWWSNSNQEIQGITGIERSLSAMIDDPQSEVNQLNENGITTIFNSYGSGLRLWGNRTAAWPTVTHMRNFENVRRTGDVINESIRYFSQQYIDMPINQALIDALTESVNTWGRKLIADGALLGFECWYDPARNSPAELSAGHLLLSYKFTPPPPLERLTFETEITSEYLVSLESNR</sequence>
<accession>A0ABX5HJJ8</accession>
<protein>
    <submittedName>
        <fullName evidence="4">Phage tail sheath family protein</fullName>
    </submittedName>
</protein>
<comment type="similarity">
    <text evidence="1">Belongs to the myoviridae tail sheath protein family.</text>
</comment>
<organism evidence="4 5">
    <name type="scientific">Escherichia albertii</name>
    <dbReference type="NCBI Taxonomy" id="208962"/>
    <lineage>
        <taxon>Bacteria</taxon>
        <taxon>Pseudomonadati</taxon>
        <taxon>Pseudomonadota</taxon>
        <taxon>Gammaproteobacteria</taxon>
        <taxon>Enterobacterales</taxon>
        <taxon>Enterobacteriaceae</taxon>
        <taxon>Escherichia</taxon>
    </lineage>
</organism>
<feature type="domain" description="Tail sheath protein C-terminal" evidence="3">
    <location>
        <begin position="365"/>
        <end position="462"/>
    </location>
</feature>
<feature type="domain" description="Tail sheath protein subtilisin-like" evidence="2">
    <location>
        <begin position="181"/>
        <end position="356"/>
    </location>
</feature>